<accession>A0AAD6ZBP0</accession>
<gene>
    <name evidence="1" type="ORF">DFH08DRAFT_715647</name>
</gene>
<dbReference type="Proteomes" id="UP001218218">
    <property type="component" value="Unassembled WGS sequence"/>
</dbReference>
<evidence type="ECO:0000313" key="2">
    <source>
        <dbReference type="Proteomes" id="UP001218218"/>
    </source>
</evidence>
<comment type="caution">
    <text evidence="1">The sequence shown here is derived from an EMBL/GenBank/DDBJ whole genome shotgun (WGS) entry which is preliminary data.</text>
</comment>
<name>A0AAD6ZBP0_9AGAR</name>
<reference evidence="1" key="1">
    <citation type="submission" date="2023-03" db="EMBL/GenBank/DDBJ databases">
        <title>Massive genome expansion in bonnet fungi (Mycena s.s.) driven by repeated elements and novel gene families across ecological guilds.</title>
        <authorList>
            <consortium name="Lawrence Berkeley National Laboratory"/>
            <person name="Harder C.B."/>
            <person name="Miyauchi S."/>
            <person name="Viragh M."/>
            <person name="Kuo A."/>
            <person name="Thoen E."/>
            <person name="Andreopoulos B."/>
            <person name="Lu D."/>
            <person name="Skrede I."/>
            <person name="Drula E."/>
            <person name="Henrissat B."/>
            <person name="Morin E."/>
            <person name="Kohler A."/>
            <person name="Barry K."/>
            <person name="LaButti K."/>
            <person name="Morin E."/>
            <person name="Salamov A."/>
            <person name="Lipzen A."/>
            <person name="Mereny Z."/>
            <person name="Hegedus B."/>
            <person name="Baldrian P."/>
            <person name="Stursova M."/>
            <person name="Weitz H."/>
            <person name="Taylor A."/>
            <person name="Grigoriev I.V."/>
            <person name="Nagy L.G."/>
            <person name="Martin F."/>
            <person name="Kauserud H."/>
        </authorList>
    </citation>
    <scope>NUCLEOTIDE SEQUENCE</scope>
    <source>
        <strain evidence="1">CBHHK002</strain>
    </source>
</reference>
<proteinExistence type="predicted"/>
<protein>
    <recommendedName>
        <fullName evidence="3">F-box domain-containing protein</fullName>
    </recommendedName>
</protein>
<evidence type="ECO:0000313" key="1">
    <source>
        <dbReference type="EMBL" id="KAJ7315338.1"/>
    </source>
</evidence>
<dbReference type="EMBL" id="JARIHO010000062">
    <property type="protein sequence ID" value="KAJ7315338.1"/>
    <property type="molecule type" value="Genomic_DNA"/>
</dbReference>
<keyword evidence="2" id="KW-1185">Reference proteome</keyword>
<sequence length="71" mass="8104">MLTYSLQAALAQLTRTRDEIAENVRQHRAIVHPVRSIPPELICEIFRLVLFSANEDSMTRATAPWRLGLIC</sequence>
<dbReference type="AlphaFoldDB" id="A0AAD6ZBP0"/>
<organism evidence="1 2">
    <name type="scientific">Mycena albidolilacea</name>
    <dbReference type="NCBI Taxonomy" id="1033008"/>
    <lineage>
        <taxon>Eukaryota</taxon>
        <taxon>Fungi</taxon>
        <taxon>Dikarya</taxon>
        <taxon>Basidiomycota</taxon>
        <taxon>Agaricomycotina</taxon>
        <taxon>Agaricomycetes</taxon>
        <taxon>Agaricomycetidae</taxon>
        <taxon>Agaricales</taxon>
        <taxon>Marasmiineae</taxon>
        <taxon>Mycenaceae</taxon>
        <taxon>Mycena</taxon>
    </lineage>
</organism>
<evidence type="ECO:0008006" key="3">
    <source>
        <dbReference type="Google" id="ProtNLM"/>
    </source>
</evidence>